<feature type="region of interest" description="Disordered" evidence="9">
    <location>
        <begin position="161"/>
        <end position="196"/>
    </location>
</feature>
<dbReference type="SMART" id="SM01175">
    <property type="entry name" value="DUF4206"/>
    <property type="match status" value="1"/>
</dbReference>
<evidence type="ECO:0000256" key="3">
    <source>
        <dbReference type="ARBA" id="ARBA00022723"/>
    </source>
</evidence>
<feature type="domain" description="RUN" evidence="11">
    <location>
        <begin position="233"/>
        <end position="402"/>
    </location>
</feature>
<keyword evidence="6" id="KW-0863">Zinc-finger</keyword>
<keyword evidence="2" id="KW-0597">Phosphoprotein</keyword>
<dbReference type="InterPro" id="IPR025258">
    <property type="entry name" value="RH_dom"/>
</dbReference>
<dbReference type="PANTHER" id="PTHR12326">
    <property type="entry name" value="PLECKSTRIN HOMOLOGY DOMAIN CONTAINING PROTEIN"/>
    <property type="match status" value="1"/>
</dbReference>
<dbReference type="InterPro" id="IPR036871">
    <property type="entry name" value="PX_dom_sf"/>
</dbReference>
<feature type="region of interest" description="Disordered" evidence="9">
    <location>
        <begin position="457"/>
        <end position="505"/>
    </location>
</feature>
<feature type="compositionally biased region" description="Low complexity" evidence="9">
    <location>
        <begin position="170"/>
        <end position="182"/>
    </location>
</feature>
<dbReference type="GO" id="GO:0005770">
    <property type="term" value="C:late endosome"/>
    <property type="evidence" value="ECO:0007669"/>
    <property type="project" value="UniProtKB-SubCell"/>
</dbReference>
<evidence type="ECO:0000259" key="10">
    <source>
        <dbReference type="PROSITE" id="PS50195"/>
    </source>
</evidence>
<evidence type="ECO:0000256" key="2">
    <source>
        <dbReference type="ARBA" id="ARBA00022553"/>
    </source>
</evidence>
<comment type="subcellular location">
    <subcellularLocation>
        <location evidence="1">Late endosome</location>
    </subcellularLocation>
</comment>
<evidence type="ECO:0000256" key="8">
    <source>
        <dbReference type="ARBA" id="ARBA00023006"/>
    </source>
</evidence>
<name>A0A5B8MPC3_9CHLO</name>
<reference evidence="12 13" key="1">
    <citation type="submission" date="2018-07" db="EMBL/GenBank/DDBJ databases">
        <title>The complete nuclear genome of the prasinophyte Chloropicon primus (CCMP1205).</title>
        <authorList>
            <person name="Pombert J.-F."/>
            <person name="Otis C."/>
            <person name="Turmel M."/>
            <person name="Lemieux C."/>
        </authorList>
    </citation>
    <scope>NUCLEOTIDE SEQUENCE [LARGE SCALE GENOMIC DNA]</scope>
    <source>
        <strain evidence="12 13">CCMP1205</strain>
    </source>
</reference>
<dbReference type="GO" id="GO:0008270">
    <property type="term" value="F:zinc ion binding"/>
    <property type="evidence" value="ECO:0007669"/>
    <property type="project" value="UniProtKB-KW"/>
</dbReference>
<evidence type="ECO:0000256" key="5">
    <source>
        <dbReference type="ARBA" id="ARBA00022753"/>
    </source>
</evidence>
<keyword evidence="5" id="KW-0967">Endosome</keyword>
<feature type="region of interest" description="Disordered" evidence="9">
    <location>
        <begin position="825"/>
        <end position="844"/>
    </location>
</feature>
<evidence type="ECO:0008006" key="14">
    <source>
        <dbReference type="Google" id="ProtNLM"/>
    </source>
</evidence>
<evidence type="ECO:0000259" key="11">
    <source>
        <dbReference type="PROSITE" id="PS50826"/>
    </source>
</evidence>
<dbReference type="SMART" id="SM00312">
    <property type="entry name" value="PX"/>
    <property type="match status" value="1"/>
</dbReference>
<keyword evidence="8" id="KW-0072">Autophagy</keyword>
<feature type="compositionally biased region" description="Acidic residues" evidence="9">
    <location>
        <begin position="8"/>
        <end position="20"/>
    </location>
</feature>
<sequence length="1242" mass="137720">MNTTTGEEKEDLEQAVEEGVMEDHDGSSLALSDVDSEPELLHALEPMDVVPGNGGLVAKFAARHTKTESQASLNAWLGAEDEAEEGESVQAQDVGKEGEGRESSSSLAASPSGEYDGWVLKLCGLIDSLKTTLGREECVGLQRHQGEYLLQQGQDLLAERRAQAAMQHVTSSTAPSTPSPTRSRSRSRSRREPLEVESVEAFMKRAKEAVNNLLASGVDQNADERGFGGIKVVYDSENVTKVTSLVESFLSRGLRSQPLHPLEQGMEVVDSSKNGDRSETRVSPRKKGGTWIKGLRWMVSKPQPFNVLYAAEGHGIDLGLKVITPRQNRNAKGLNKLHAWMRNSLVEGSLASRLDDLLQQHSFLKIWYDDGSFMRSEDTSSFFVGLLKPLSELQFNILLWPAQDFRSEPPKTQAYFSAGRLAREKKNEMDAFAKAVEQFQAQERLVTVIGEHSPQLHDIDEILNSPRQKGKGKKQSKKGKKRLVDAAEIGREKLERSTPSQSDQTFSFDHSFSFTELVPPPIKVGFEVPPVDTSNGAADPASPLQQEAVNSVSSLSRDIAGRMHFEEELDSARDKHAQEDSEKSIPPAMERSEAFLKKTEADTNKILESLESHVATSLENNANAFLLNNYEVTDPDRGDEEQKVIEEISLMVGLEERISALREDPDPEKETAEFLRRHKSESAEHAVPASDKFAHSDFGTNSLLDHCAEVEGDISLDLPDVPTTSLIPPKATTEGAKGTGGDDHHLPLDLPNVPTTSLIPPKATTEGAKGTGGDDHHLPLDLPDVPTTSLIPPKATTEAADHVEGGEDDRTLERDDLPHRFLQRIEGLENPTPPPILPGKCDGEQARSGLEKTISDLNTINDLKSILTDSEEPSPSHRKNESSVGILNVGIMGIETHGDKWSSYTVYQVYVQSGSGPSWLLRKRYSDFVQLHKELKVLFGSLPKPWEEIKLDKFLNFGHLRFNASVIEERRELLQECLRVAASSAPPLCTSEPLLRFLSPEEGEHGILEQIGFNGSNQEDLKMTYDEPRGTGQSVRLVVEEPFGKAVLEQLQVQHGRCCGCSVRIRGSTWTIPSSFIPLPFASNKGFALCEYTKQLYCTSCHTNQKMILPWAVLQDWDFRPRKVSGVAYEYLSSIFEQPILCVSAIRPQLFQRISLLDTVRLRRINLHKRFLQLQGTDFEKPLLNALGSRSYLLENVEFWSLRDLMDLSKGAFAELPGLLDNFEAKLQQATWDSLKSNLAMS</sequence>
<evidence type="ECO:0000313" key="13">
    <source>
        <dbReference type="Proteomes" id="UP000316726"/>
    </source>
</evidence>
<evidence type="ECO:0000256" key="1">
    <source>
        <dbReference type="ARBA" id="ARBA00004603"/>
    </source>
</evidence>
<dbReference type="InterPro" id="IPR001683">
    <property type="entry name" value="PX_dom"/>
</dbReference>
<feature type="region of interest" description="Disordered" evidence="9">
    <location>
        <begin position="1"/>
        <end position="31"/>
    </location>
</feature>
<evidence type="ECO:0000256" key="4">
    <source>
        <dbReference type="ARBA" id="ARBA00022737"/>
    </source>
</evidence>
<dbReference type="Pfam" id="PF00787">
    <property type="entry name" value="PX"/>
    <property type="match status" value="1"/>
</dbReference>
<gene>
    <name evidence="12" type="ORF">A3770_08p50460</name>
</gene>
<feature type="compositionally biased region" description="Basic and acidic residues" evidence="9">
    <location>
        <begin position="273"/>
        <end position="282"/>
    </location>
</feature>
<dbReference type="PANTHER" id="PTHR12326:SF3">
    <property type="entry name" value="DIFFERENTIALLY EXPRESSED IN FDCP 8 HOMOLOG"/>
    <property type="match status" value="1"/>
</dbReference>
<organism evidence="12 13">
    <name type="scientific">Chloropicon primus</name>
    <dbReference type="NCBI Taxonomy" id="1764295"/>
    <lineage>
        <taxon>Eukaryota</taxon>
        <taxon>Viridiplantae</taxon>
        <taxon>Chlorophyta</taxon>
        <taxon>Chloropicophyceae</taxon>
        <taxon>Chloropicales</taxon>
        <taxon>Chloropicaceae</taxon>
        <taxon>Chloropicon</taxon>
    </lineage>
</organism>
<evidence type="ECO:0000256" key="9">
    <source>
        <dbReference type="SAM" id="MobiDB-lite"/>
    </source>
</evidence>
<dbReference type="InterPro" id="IPR051366">
    <property type="entry name" value="DEF8"/>
</dbReference>
<dbReference type="Pfam" id="PF02759">
    <property type="entry name" value="RUN"/>
    <property type="match status" value="1"/>
</dbReference>
<feature type="compositionally biased region" description="Low complexity" evidence="9">
    <location>
        <begin position="103"/>
        <end position="112"/>
    </location>
</feature>
<evidence type="ECO:0000313" key="12">
    <source>
        <dbReference type="EMBL" id="QDZ22528.1"/>
    </source>
</evidence>
<proteinExistence type="predicted"/>
<keyword evidence="13" id="KW-1185">Reference proteome</keyword>
<dbReference type="OrthoDB" id="568410at2759"/>
<dbReference type="CDD" id="cd17671">
    <property type="entry name" value="RUN"/>
    <property type="match status" value="1"/>
</dbReference>
<dbReference type="PROSITE" id="PS50195">
    <property type="entry name" value="PX"/>
    <property type="match status" value="1"/>
</dbReference>
<dbReference type="Gene3D" id="1.20.58.900">
    <property type="match status" value="1"/>
</dbReference>
<dbReference type="CDD" id="cd06093">
    <property type="entry name" value="PX_domain"/>
    <property type="match status" value="1"/>
</dbReference>
<feature type="region of interest" description="Disordered" evidence="9">
    <location>
        <begin position="80"/>
        <end position="112"/>
    </location>
</feature>
<dbReference type="Pfam" id="PF13901">
    <property type="entry name" value="RH_dom"/>
    <property type="match status" value="1"/>
</dbReference>
<feature type="domain" description="PX" evidence="10">
    <location>
        <begin position="885"/>
        <end position="1005"/>
    </location>
</feature>
<dbReference type="Gene3D" id="3.30.1520.10">
    <property type="entry name" value="Phox-like domain"/>
    <property type="match status" value="1"/>
</dbReference>
<evidence type="ECO:0000256" key="6">
    <source>
        <dbReference type="ARBA" id="ARBA00022771"/>
    </source>
</evidence>
<dbReference type="SMART" id="SM00593">
    <property type="entry name" value="RUN"/>
    <property type="match status" value="1"/>
</dbReference>
<dbReference type="EMBL" id="CP031041">
    <property type="protein sequence ID" value="QDZ22528.1"/>
    <property type="molecule type" value="Genomic_DNA"/>
</dbReference>
<dbReference type="InterPro" id="IPR037213">
    <property type="entry name" value="Run_dom_sf"/>
</dbReference>
<dbReference type="PROSITE" id="PS50826">
    <property type="entry name" value="RUN"/>
    <property type="match status" value="1"/>
</dbReference>
<dbReference type="AlphaFoldDB" id="A0A5B8MPC3"/>
<dbReference type="GO" id="GO:0035091">
    <property type="term" value="F:phosphatidylinositol binding"/>
    <property type="evidence" value="ECO:0007669"/>
    <property type="project" value="InterPro"/>
</dbReference>
<keyword evidence="7" id="KW-0862">Zinc</keyword>
<feature type="region of interest" description="Disordered" evidence="9">
    <location>
        <begin position="719"/>
        <end position="777"/>
    </location>
</feature>
<evidence type="ECO:0000256" key="7">
    <source>
        <dbReference type="ARBA" id="ARBA00022833"/>
    </source>
</evidence>
<dbReference type="SUPFAM" id="SSF64268">
    <property type="entry name" value="PX domain"/>
    <property type="match status" value="1"/>
</dbReference>
<dbReference type="STRING" id="1764295.A0A5B8MPC3"/>
<feature type="region of interest" description="Disordered" evidence="9">
    <location>
        <begin position="268"/>
        <end position="287"/>
    </location>
</feature>
<dbReference type="SUPFAM" id="SSF140741">
    <property type="entry name" value="RUN domain-like"/>
    <property type="match status" value="1"/>
</dbReference>
<keyword evidence="4" id="KW-0677">Repeat</keyword>
<feature type="compositionally biased region" description="Basic residues" evidence="9">
    <location>
        <begin position="468"/>
        <end position="481"/>
    </location>
</feature>
<dbReference type="Proteomes" id="UP000316726">
    <property type="component" value="Chromosome 8"/>
</dbReference>
<dbReference type="InterPro" id="IPR004012">
    <property type="entry name" value="Run_dom"/>
</dbReference>
<dbReference type="GO" id="GO:0006914">
    <property type="term" value="P:autophagy"/>
    <property type="evidence" value="ECO:0007669"/>
    <property type="project" value="UniProtKB-KW"/>
</dbReference>
<feature type="compositionally biased region" description="Basic and acidic residues" evidence="9">
    <location>
        <begin position="482"/>
        <end position="496"/>
    </location>
</feature>
<accession>A0A5B8MPC3</accession>
<protein>
    <recommendedName>
        <fullName evidence="14">PX domain-containing protein</fullName>
    </recommendedName>
</protein>
<keyword evidence="3" id="KW-0479">Metal-binding</keyword>